<dbReference type="GO" id="GO:0005634">
    <property type="term" value="C:nucleus"/>
    <property type="evidence" value="ECO:0007669"/>
    <property type="project" value="UniProtKB-SubCell"/>
</dbReference>
<feature type="region of interest" description="Disordered" evidence="5">
    <location>
        <begin position="182"/>
        <end position="303"/>
    </location>
</feature>
<feature type="compositionally biased region" description="Basic residues" evidence="5">
    <location>
        <begin position="455"/>
        <end position="473"/>
    </location>
</feature>
<dbReference type="Gene3D" id="1.10.10.60">
    <property type="entry name" value="Homeodomain-like"/>
    <property type="match status" value="1"/>
</dbReference>
<dbReference type="GO" id="GO:0003677">
    <property type="term" value="F:DNA binding"/>
    <property type="evidence" value="ECO:0007669"/>
    <property type="project" value="UniProtKB-UniRule"/>
</dbReference>
<feature type="region of interest" description="Disordered" evidence="5">
    <location>
        <begin position="790"/>
        <end position="912"/>
    </location>
</feature>
<dbReference type="InterPro" id="IPR000210">
    <property type="entry name" value="BTB/POZ_dom"/>
</dbReference>
<evidence type="ECO:0000259" key="7">
    <source>
        <dbReference type="PROSITE" id="PS50960"/>
    </source>
</evidence>
<evidence type="ECO:0000256" key="3">
    <source>
        <dbReference type="ARBA" id="ARBA00023242"/>
    </source>
</evidence>
<feature type="compositionally biased region" description="Basic residues" evidence="5">
    <location>
        <begin position="336"/>
        <end position="345"/>
    </location>
</feature>
<dbReference type="OrthoDB" id="10261408at2759"/>
<dbReference type="InterPro" id="IPR051095">
    <property type="entry name" value="Dros_DevTransReg"/>
</dbReference>
<dbReference type="CTD" id="38007"/>
<feature type="compositionally biased region" description="Low complexity" evidence="5">
    <location>
        <begin position="184"/>
        <end position="205"/>
    </location>
</feature>
<dbReference type="PROSITE" id="PS50960">
    <property type="entry name" value="HTH_PSQ"/>
    <property type="match status" value="1"/>
</dbReference>
<dbReference type="CDD" id="cd18315">
    <property type="entry name" value="BTB_POZ_BAB-like"/>
    <property type="match status" value="1"/>
</dbReference>
<feature type="region of interest" description="Disordered" evidence="5">
    <location>
        <begin position="545"/>
        <end position="579"/>
    </location>
</feature>
<feature type="DNA-binding region" description="H-T-H motif" evidence="4">
    <location>
        <begin position="600"/>
        <end position="620"/>
    </location>
</feature>
<dbReference type="Pfam" id="PF00651">
    <property type="entry name" value="BTB"/>
    <property type="match status" value="1"/>
</dbReference>
<feature type="compositionally biased region" description="Low complexity" evidence="5">
    <location>
        <begin position="443"/>
        <end position="454"/>
    </location>
</feature>
<reference evidence="9" key="1">
    <citation type="submission" date="2010-06" db="EMBL/GenBank/DDBJ databases">
        <authorList>
            <person name="Jiang H."/>
            <person name="Abraham K."/>
            <person name="Ali S."/>
            <person name="Alsbrooks S.L."/>
            <person name="Anim B.N."/>
            <person name="Anosike U.S."/>
            <person name="Attaway T."/>
            <person name="Bandaranaike D.P."/>
            <person name="Battles P.K."/>
            <person name="Bell S.N."/>
            <person name="Bell A.V."/>
            <person name="Beltran B."/>
            <person name="Bickham C."/>
            <person name="Bustamante Y."/>
            <person name="Caleb T."/>
            <person name="Canada A."/>
            <person name="Cardenas V."/>
            <person name="Carter K."/>
            <person name="Chacko J."/>
            <person name="Chandrabose M.N."/>
            <person name="Chavez D."/>
            <person name="Chavez A."/>
            <person name="Chen L."/>
            <person name="Chu H.-S."/>
            <person name="Claassen K.J."/>
            <person name="Cockrell R."/>
            <person name="Collins M."/>
            <person name="Cooper J.A."/>
            <person name="Cree A."/>
            <person name="Curry S.M."/>
            <person name="Da Y."/>
            <person name="Dao M.D."/>
            <person name="Das B."/>
            <person name="Davila M.-L."/>
            <person name="Davy-Carroll L."/>
            <person name="Denson S."/>
            <person name="Dinh H."/>
            <person name="Ebong V.E."/>
            <person name="Edwards J.R."/>
            <person name="Egan A."/>
            <person name="El-Daye J."/>
            <person name="Escobedo L."/>
            <person name="Fernandez S."/>
            <person name="Fernando P.R."/>
            <person name="Flagg N."/>
            <person name="Forbes L.D."/>
            <person name="Fowler R.G."/>
            <person name="Fu Q."/>
            <person name="Gabisi R.A."/>
            <person name="Ganer J."/>
            <person name="Garbino Pronczuk A."/>
            <person name="Garcia R.M."/>
            <person name="Garner T."/>
            <person name="Garrett T.E."/>
            <person name="Gonzalez D.A."/>
            <person name="Hamid H."/>
            <person name="Hawkins E.S."/>
            <person name="Hirani K."/>
            <person name="Hogues M.E."/>
            <person name="Hollins B."/>
            <person name="Hsiao C.-H."/>
            <person name="Jabil R."/>
            <person name="James M.L."/>
            <person name="Jhangiani S.N."/>
            <person name="Johnson B."/>
            <person name="Johnson Q."/>
            <person name="Joshi V."/>
            <person name="Kalu J.B."/>
            <person name="Kam C."/>
            <person name="Kashfia A."/>
            <person name="Keebler J."/>
            <person name="Kisamo H."/>
            <person name="Kovar C.L."/>
            <person name="Lago L.A."/>
            <person name="Lai C.-Y."/>
            <person name="Laidlaw J."/>
            <person name="Lara F."/>
            <person name="Le T.-K."/>
            <person name="Lee S.L."/>
            <person name="Legall F.H."/>
            <person name="Lemon S.J."/>
            <person name="Lewis L.R."/>
            <person name="Li B."/>
            <person name="Liu Y."/>
            <person name="Liu Y.-S."/>
            <person name="Lopez J."/>
            <person name="Lozado R.J."/>
            <person name="Lu J."/>
            <person name="Madu R.C."/>
            <person name="Maheshwari M."/>
            <person name="Maheshwari R."/>
            <person name="Malloy K."/>
            <person name="Martinez E."/>
            <person name="Mathew T."/>
            <person name="Mercado I.C."/>
            <person name="Mercado C."/>
            <person name="Meyer B."/>
            <person name="Montgomery K."/>
            <person name="Morgan M.B."/>
            <person name="Munidasa M."/>
            <person name="Nazareth L.V."/>
            <person name="Nelson J."/>
            <person name="Ng B.M."/>
            <person name="Nguyen N.B."/>
            <person name="Nguyen P.Q."/>
            <person name="Nguyen T."/>
            <person name="Obregon M."/>
            <person name="Okwuonu G.O."/>
            <person name="Onwere C.G."/>
            <person name="Orozco G."/>
            <person name="Parra A."/>
            <person name="Patel S."/>
            <person name="Patil S."/>
            <person name="Perez A."/>
            <person name="Perez Y."/>
            <person name="Pham C."/>
            <person name="Primus E.L."/>
            <person name="Pu L.-L."/>
            <person name="Puazo M."/>
            <person name="Qin X."/>
            <person name="Quiroz J.B."/>
            <person name="Reese J."/>
            <person name="Richards S."/>
            <person name="Rives C.M."/>
            <person name="Robberts R."/>
            <person name="Ruiz S.J."/>
            <person name="Ruiz M.J."/>
            <person name="Santibanez J."/>
            <person name="Schneider B.W."/>
            <person name="Sisson I."/>
            <person name="Smith M."/>
            <person name="Sodergren E."/>
            <person name="Song X.-Z."/>
            <person name="Song B.B."/>
            <person name="Summersgill H."/>
            <person name="Thelus R."/>
            <person name="Thornton R.D."/>
            <person name="Trejos Z.Y."/>
            <person name="Usmani K."/>
            <person name="Vattathil S."/>
            <person name="Villasana D."/>
            <person name="Walker D.L."/>
            <person name="Wang S."/>
            <person name="Wang K."/>
            <person name="White C.S."/>
            <person name="Williams A.C."/>
            <person name="Williamson J."/>
            <person name="Wilson K."/>
            <person name="Woghiren I.O."/>
            <person name="Woodworth J.R."/>
            <person name="Worley K.C."/>
            <person name="Wright R.A."/>
            <person name="Wu W."/>
            <person name="Young L."/>
            <person name="Zhang L."/>
            <person name="Zhang J."/>
            <person name="Zhu Y."/>
            <person name="Muzny D.M."/>
            <person name="Weinstock G."/>
            <person name="Gibbs R.A."/>
        </authorList>
    </citation>
    <scope>NUCLEOTIDE SEQUENCE [LARGE SCALE GENOMIC DNA]</scope>
    <source>
        <strain evidence="9">LSR1</strain>
    </source>
</reference>
<dbReference type="PROSITE" id="PS50097">
    <property type="entry name" value="BTB"/>
    <property type="match status" value="1"/>
</dbReference>
<evidence type="ECO:0000313" key="9">
    <source>
        <dbReference type="Proteomes" id="UP000007819"/>
    </source>
</evidence>
<feature type="compositionally biased region" description="Low complexity" evidence="5">
    <location>
        <begin position="230"/>
        <end position="243"/>
    </location>
</feature>
<evidence type="ECO:0000256" key="5">
    <source>
        <dbReference type="SAM" id="MobiDB-lite"/>
    </source>
</evidence>
<dbReference type="Proteomes" id="UP000007819">
    <property type="component" value="Chromosome A2"/>
</dbReference>
<dbReference type="SMART" id="SM00225">
    <property type="entry name" value="BTB"/>
    <property type="match status" value="1"/>
</dbReference>
<dbReference type="KEGG" id="api:100573715"/>
<dbReference type="Gene3D" id="3.30.710.10">
    <property type="entry name" value="Potassium Channel Kv1.1, Chain A"/>
    <property type="match status" value="1"/>
</dbReference>
<feature type="domain" description="BTB" evidence="6">
    <location>
        <begin position="89"/>
        <end position="154"/>
    </location>
</feature>
<accession>A0A8R2JS21</accession>
<keyword evidence="2 4" id="KW-0238">DNA-binding</keyword>
<feature type="compositionally biased region" description="Basic residues" evidence="5">
    <location>
        <begin position="211"/>
        <end position="229"/>
    </location>
</feature>
<dbReference type="InterPro" id="IPR007889">
    <property type="entry name" value="HTH_Psq"/>
</dbReference>
<comment type="subcellular location">
    <subcellularLocation>
        <location evidence="1 4">Nucleus</location>
    </subcellularLocation>
</comment>
<feature type="compositionally biased region" description="Acidic residues" evidence="5">
    <location>
        <begin position="880"/>
        <end position="897"/>
    </location>
</feature>
<dbReference type="PANTHER" id="PTHR23110:SF81">
    <property type="entry name" value="BTB-PROTEIN-VII, ISOFORM F-RELATED"/>
    <property type="match status" value="1"/>
</dbReference>
<proteinExistence type="predicted"/>
<dbReference type="SUPFAM" id="SSF46689">
    <property type="entry name" value="Homeodomain-like"/>
    <property type="match status" value="1"/>
</dbReference>
<evidence type="ECO:0000259" key="6">
    <source>
        <dbReference type="PROSITE" id="PS50097"/>
    </source>
</evidence>
<keyword evidence="3 4" id="KW-0539">Nucleus</keyword>
<feature type="compositionally biased region" description="Gly residues" evidence="5">
    <location>
        <begin position="856"/>
        <end position="879"/>
    </location>
</feature>
<dbReference type="AlphaFoldDB" id="A0A8R2JS21"/>
<feature type="domain" description="HTH psq-type" evidence="7">
    <location>
        <begin position="572"/>
        <end position="624"/>
    </location>
</feature>
<feature type="compositionally biased region" description="Basic and acidic residues" evidence="5">
    <location>
        <begin position="898"/>
        <end position="912"/>
    </location>
</feature>
<feature type="compositionally biased region" description="Low complexity" evidence="5">
    <location>
        <begin position="654"/>
        <end position="688"/>
    </location>
</feature>
<dbReference type="InterPro" id="IPR011333">
    <property type="entry name" value="SKP1/BTB/POZ_sf"/>
</dbReference>
<dbReference type="InterPro" id="IPR009057">
    <property type="entry name" value="Homeodomain-like_sf"/>
</dbReference>
<evidence type="ECO:0000313" key="8">
    <source>
        <dbReference type="EnsemblMetazoa" id="XP_029345853.1"/>
    </source>
</evidence>
<protein>
    <submittedName>
        <fullName evidence="8">Uncharacterized protein</fullName>
    </submittedName>
</protein>
<evidence type="ECO:0000256" key="1">
    <source>
        <dbReference type="ARBA" id="ARBA00004123"/>
    </source>
</evidence>
<keyword evidence="9" id="KW-1185">Reference proteome</keyword>
<dbReference type="Pfam" id="PF05225">
    <property type="entry name" value="HTH_psq"/>
    <property type="match status" value="1"/>
</dbReference>
<dbReference type="GO" id="GO:0006357">
    <property type="term" value="P:regulation of transcription by RNA polymerase II"/>
    <property type="evidence" value="ECO:0007669"/>
    <property type="project" value="TreeGrafter"/>
</dbReference>
<dbReference type="FunFam" id="1.10.10.60:FF:000019">
    <property type="entry name" value="Ligand-dependent corepressor isoform 1"/>
    <property type="match status" value="1"/>
</dbReference>
<feature type="region of interest" description="Disordered" evidence="5">
    <location>
        <begin position="654"/>
        <end position="719"/>
    </location>
</feature>
<reference evidence="8" key="2">
    <citation type="submission" date="2022-06" db="UniProtKB">
        <authorList>
            <consortium name="EnsemblMetazoa"/>
        </authorList>
    </citation>
    <scope>IDENTIFICATION</scope>
</reference>
<feature type="compositionally biased region" description="Polar residues" evidence="5">
    <location>
        <begin position="244"/>
        <end position="258"/>
    </location>
</feature>
<dbReference type="SUPFAM" id="SSF54695">
    <property type="entry name" value="POZ domain"/>
    <property type="match status" value="1"/>
</dbReference>
<dbReference type="EnsemblMetazoa" id="XM_029489993.1">
    <property type="protein sequence ID" value="XP_029345853.1"/>
    <property type="gene ID" value="LOC100573715"/>
</dbReference>
<sequence length="912" mass="99536">MEGNKLSDLMVIATEKEEADTLDLNEAVDRFAKLKSRRFPLLFLIIAINSNFHWLLTDMDTPQYSLRWNNHLVHMMDAIEVLLQNETLVDVTLVCEKTQFKAHKVVLSACSPYFQRLFSETPCKHPVIVLKDLPDWEMRAIIHFMYKGEINVGQEQLPLLLQAAETLQIRGLAHTERIPLFVDSPTSSSATPTDVQPSPSQQQQQPPLPSSHHHSVSGHHHHHHHHSNRGHSPSGSKSGTTTGHELTNGQSSPESAQQVAAAAAAAPRARAASTAPPRRIRRPHVADHQECSSRPPRPLRAAAAANPYDPSHIRLPQIQHLPPITFSDRNCPSPTPRRKQARPRRRSGEAIGPQDLSKAPSPSNFNNNVAENLSMKKSPNNENINNENMPTNLSCNNKRPDRTPSPSANKQMKVEVEESEMIGDLGQSLPVELTANSGNPNVNNNNNNNNQSSNKKNHHHHHHHHLNHQQQHQRHPDFPYYGPDPMSIPLNPHDPHFENSLFPPFGPLSSLSLQGPPHMFPIDAQFGLFPGLDGCRNPLLNELIEPRFDNPPPSKKKKKMFPVGRPKGQHSAPRGGPPRSWTNAELTEALQHVWNKKMTTSQASRIFGIPYNSLLMYVRGKYGKSLKLEQLKKECFGDINGPLDLLHFGSISNNNNSSNKNNNNNNNNNSNNNNSGSNNGQSNVNGSGNNNGGGGNGPTLQPCNPPSEPVDLMLGPPGFNPPAFPTPNFFPDFGSTFPMGIDMIHLMHQQQQHMSSMSAADKHQYLGLQDMIGGQPLQSAVVLDYAMKSPAASRSNSEPPTTGGEGDGDVDGDGDGEGDGEGDCDDDDGADDCGVDDEDDEDDDDDVVAMDFSKAGGIGVGGGSDVGNGGGDVGGGAGAGDEDDGVDDEDDDEDVDDERLSPEADDKDKEQD</sequence>
<feature type="compositionally biased region" description="Low complexity" evidence="5">
    <location>
        <begin position="260"/>
        <end position="277"/>
    </location>
</feature>
<organism evidence="8 9">
    <name type="scientific">Acyrthosiphon pisum</name>
    <name type="common">Pea aphid</name>
    <dbReference type="NCBI Taxonomy" id="7029"/>
    <lineage>
        <taxon>Eukaryota</taxon>
        <taxon>Metazoa</taxon>
        <taxon>Ecdysozoa</taxon>
        <taxon>Arthropoda</taxon>
        <taxon>Hexapoda</taxon>
        <taxon>Insecta</taxon>
        <taxon>Pterygota</taxon>
        <taxon>Neoptera</taxon>
        <taxon>Paraneoptera</taxon>
        <taxon>Hemiptera</taxon>
        <taxon>Sternorrhyncha</taxon>
        <taxon>Aphidomorpha</taxon>
        <taxon>Aphidoidea</taxon>
        <taxon>Aphididae</taxon>
        <taxon>Macrosiphini</taxon>
        <taxon>Acyrthosiphon</taxon>
    </lineage>
</organism>
<feature type="compositionally biased region" description="Acidic residues" evidence="5">
    <location>
        <begin position="806"/>
        <end position="848"/>
    </location>
</feature>
<name>A0A8R2JS21_ACYPI</name>
<evidence type="ECO:0000256" key="2">
    <source>
        <dbReference type="ARBA" id="ARBA00023125"/>
    </source>
</evidence>
<feature type="compositionally biased region" description="Polar residues" evidence="5">
    <location>
        <begin position="360"/>
        <end position="378"/>
    </location>
</feature>
<evidence type="ECO:0000256" key="4">
    <source>
        <dbReference type="PROSITE-ProRule" id="PRU00320"/>
    </source>
</evidence>
<dbReference type="RefSeq" id="XP_029345853.1">
    <property type="nucleotide sequence ID" value="XM_029489993.1"/>
</dbReference>
<dbReference type="GeneID" id="100573715"/>
<feature type="region of interest" description="Disordered" evidence="5">
    <location>
        <begin position="322"/>
        <end position="480"/>
    </location>
</feature>
<dbReference type="PANTHER" id="PTHR23110">
    <property type="entry name" value="BTB DOMAIN TRANSCRIPTION FACTOR"/>
    <property type="match status" value="1"/>
</dbReference>